<dbReference type="CDD" id="cd06174">
    <property type="entry name" value="MFS"/>
    <property type="match status" value="1"/>
</dbReference>
<evidence type="ECO:0000256" key="3">
    <source>
        <dbReference type="ARBA" id="ARBA00022692"/>
    </source>
</evidence>
<dbReference type="InterPro" id="IPR011701">
    <property type="entry name" value="MFS"/>
</dbReference>
<evidence type="ECO:0000256" key="5">
    <source>
        <dbReference type="ARBA" id="ARBA00023136"/>
    </source>
</evidence>
<dbReference type="AlphaFoldDB" id="A0A6L7ESW5"/>
<dbReference type="InterPro" id="IPR036259">
    <property type="entry name" value="MFS_trans_sf"/>
</dbReference>
<proteinExistence type="predicted"/>
<keyword evidence="5 6" id="KW-0472">Membrane</keyword>
<dbReference type="Pfam" id="PF07690">
    <property type="entry name" value="MFS_1"/>
    <property type="match status" value="1"/>
</dbReference>
<evidence type="ECO:0000256" key="2">
    <source>
        <dbReference type="ARBA" id="ARBA00022448"/>
    </source>
</evidence>
<dbReference type="Gene3D" id="1.20.1250.20">
    <property type="entry name" value="MFS general substrate transporter like domains"/>
    <property type="match status" value="2"/>
</dbReference>
<feature type="transmembrane region" description="Helical" evidence="6">
    <location>
        <begin position="374"/>
        <end position="394"/>
    </location>
</feature>
<feature type="transmembrane region" description="Helical" evidence="6">
    <location>
        <begin position="125"/>
        <end position="144"/>
    </location>
</feature>
<dbReference type="PANTHER" id="PTHR42718:SF9">
    <property type="entry name" value="MAJOR FACILITATOR SUPERFAMILY MULTIDRUG TRANSPORTER MFSC"/>
    <property type="match status" value="1"/>
</dbReference>
<dbReference type="Proteomes" id="UP000473325">
    <property type="component" value="Unassembled WGS sequence"/>
</dbReference>
<feature type="domain" description="Major facilitator superfamily (MFS) profile" evidence="7">
    <location>
        <begin position="1"/>
        <end position="401"/>
    </location>
</feature>
<evidence type="ECO:0000256" key="1">
    <source>
        <dbReference type="ARBA" id="ARBA00004651"/>
    </source>
</evidence>
<keyword evidence="4 6" id="KW-1133">Transmembrane helix</keyword>
<name>A0A6L7ESW5_9ACTN</name>
<reference evidence="8 9" key="1">
    <citation type="submission" date="2019-12" db="EMBL/GenBank/DDBJ databases">
        <authorList>
            <person name="Kun Z."/>
        </authorList>
    </citation>
    <scope>NUCLEOTIDE SEQUENCE [LARGE SCALE GENOMIC DNA]</scope>
    <source>
        <strain evidence="8 9">YIM 123512</strain>
    </source>
</reference>
<evidence type="ECO:0000256" key="6">
    <source>
        <dbReference type="SAM" id="Phobius"/>
    </source>
</evidence>
<evidence type="ECO:0000256" key="4">
    <source>
        <dbReference type="ARBA" id="ARBA00022989"/>
    </source>
</evidence>
<feature type="transmembrane region" description="Helical" evidence="6">
    <location>
        <begin position="156"/>
        <end position="175"/>
    </location>
</feature>
<protein>
    <submittedName>
        <fullName evidence="8">MFS transporter</fullName>
    </submittedName>
</protein>
<organism evidence="8 9">
    <name type="scientific">Nocardioides flavescens</name>
    <dbReference type="NCBI Taxonomy" id="2691959"/>
    <lineage>
        <taxon>Bacteria</taxon>
        <taxon>Bacillati</taxon>
        <taxon>Actinomycetota</taxon>
        <taxon>Actinomycetes</taxon>
        <taxon>Propionibacteriales</taxon>
        <taxon>Nocardioidaceae</taxon>
        <taxon>Nocardioides</taxon>
    </lineage>
</organism>
<keyword evidence="2" id="KW-0813">Transport</keyword>
<sequence length="417" mass="44678">MWGVALSAYLLAIFHRTSLAVAGLAATDRFGITAAQLAVFTMLQLLVYAAMQIPVGLLIDRFGPRSLILTGTVVMTLAQAAFAVVDSYPAALVARTFVGIGDAMTWVCVLRLVSRWFPPRRVPIVTQLSGTLGQLGAIAAAVPMGLALSRLGWTEAYLLAAGLGLLVTVALVLVLGDAPDARNLRGHPMSLGLVRGSLTASWGHPGTRLGFWMHFVTQFSATTLSLLWGYPFFVRGEGRSEEVAGLLLTSIVVAFMWSGPLLGFLVSRHPWHRSSIVLSIVWAIVTVWTAVLLWPGDAPLWLLLLLTQVVGIGGPASMIGFDLARTSNPADRLASATGIINQAGFAASLVVVIAVGLVLDWRTPGDSTAYTPEAFRWALAAQYPLWALGLLQVWRYRRRTRAVIDRAGLTASARAEG</sequence>
<dbReference type="PANTHER" id="PTHR42718">
    <property type="entry name" value="MAJOR FACILITATOR SUPERFAMILY MULTIDRUG TRANSPORTER MFSC"/>
    <property type="match status" value="1"/>
</dbReference>
<feature type="transmembrane region" description="Helical" evidence="6">
    <location>
        <begin position="211"/>
        <end position="231"/>
    </location>
</feature>
<feature type="transmembrane region" description="Helical" evidence="6">
    <location>
        <begin position="300"/>
        <end position="321"/>
    </location>
</feature>
<feature type="transmembrane region" description="Helical" evidence="6">
    <location>
        <begin position="38"/>
        <end position="59"/>
    </location>
</feature>
<accession>A0A6L7ESW5</accession>
<dbReference type="SUPFAM" id="SSF103473">
    <property type="entry name" value="MFS general substrate transporter"/>
    <property type="match status" value="1"/>
</dbReference>
<feature type="transmembrane region" description="Helical" evidence="6">
    <location>
        <begin position="276"/>
        <end position="294"/>
    </location>
</feature>
<feature type="transmembrane region" description="Helical" evidence="6">
    <location>
        <begin position="333"/>
        <end position="359"/>
    </location>
</feature>
<dbReference type="PROSITE" id="PS50850">
    <property type="entry name" value="MFS"/>
    <property type="match status" value="1"/>
</dbReference>
<gene>
    <name evidence="8" type="ORF">GRQ65_03735</name>
</gene>
<feature type="transmembrane region" description="Helical" evidence="6">
    <location>
        <begin position="66"/>
        <end position="85"/>
    </location>
</feature>
<keyword evidence="3 6" id="KW-0812">Transmembrane</keyword>
<dbReference type="InterPro" id="IPR020846">
    <property type="entry name" value="MFS_dom"/>
</dbReference>
<dbReference type="GO" id="GO:0022857">
    <property type="term" value="F:transmembrane transporter activity"/>
    <property type="evidence" value="ECO:0007669"/>
    <property type="project" value="InterPro"/>
</dbReference>
<dbReference type="GO" id="GO:0005886">
    <property type="term" value="C:plasma membrane"/>
    <property type="evidence" value="ECO:0007669"/>
    <property type="project" value="UniProtKB-SubCell"/>
</dbReference>
<feature type="transmembrane region" description="Helical" evidence="6">
    <location>
        <begin position="91"/>
        <end position="113"/>
    </location>
</feature>
<feature type="transmembrane region" description="Helical" evidence="6">
    <location>
        <begin position="243"/>
        <end position="264"/>
    </location>
</feature>
<dbReference type="EMBL" id="WUEK01000002">
    <property type="protein sequence ID" value="MXG88656.1"/>
    <property type="molecule type" value="Genomic_DNA"/>
</dbReference>
<comment type="subcellular location">
    <subcellularLocation>
        <location evidence="1">Cell membrane</location>
        <topology evidence="1">Multi-pass membrane protein</topology>
    </subcellularLocation>
</comment>
<evidence type="ECO:0000259" key="7">
    <source>
        <dbReference type="PROSITE" id="PS50850"/>
    </source>
</evidence>
<evidence type="ECO:0000313" key="8">
    <source>
        <dbReference type="EMBL" id="MXG88656.1"/>
    </source>
</evidence>
<keyword evidence="9" id="KW-1185">Reference proteome</keyword>
<evidence type="ECO:0000313" key="9">
    <source>
        <dbReference type="Proteomes" id="UP000473325"/>
    </source>
</evidence>
<comment type="caution">
    <text evidence="8">The sequence shown here is derived from an EMBL/GenBank/DDBJ whole genome shotgun (WGS) entry which is preliminary data.</text>
</comment>